<evidence type="ECO:0000313" key="1">
    <source>
        <dbReference type="EMBL" id="GEU79348.1"/>
    </source>
</evidence>
<reference evidence="1" key="1">
    <citation type="journal article" date="2019" name="Sci. Rep.">
        <title>Draft genome of Tanacetum cinerariifolium, the natural source of mosquito coil.</title>
        <authorList>
            <person name="Yamashiro T."/>
            <person name="Shiraishi A."/>
            <person name="Satake H."/>
            <person name="Nakayama K."/>
        </authorList>
    </citation>
    <scope>NUCLEOTIDE SEQUENCE</scope>
</reference>
<name>A0A6L2MZI4_TANCI</name>
<comment type="caution">
    <text evidence="1">The sequence shown here is derived from an EMBL/GenBank/DDBJ whole genome shotgun (WGS) entry which is preliminary data.</text>
</comment>
<dbReference type="EMBL" id="BKCJ010007855">
    <property type="protein sequence ID" value="GEU79348.1"/>
    <property type="molecule type" value="Genomic_DNA"/>
</dbReference>
<dbReference type="AlphaFoldDB" id="A0A6L2MZI4"/>
<accession>A0A6L2MZI4</accession>
<proteinExistence type="predicted"/>
<protein>
    <submittedName>
        <fullName evidence="1">Uncharacterized protein</fullName>
    </submittedName>
</protein>
<sequence>MSSPNHPTSNIKDAFSSNFSDYTTASPENISPHPPDNLSKYLFTSLSISPFHNVQAYNVVANKPPIPPQDLITPPTILTPSLVLPPSPLFDPRRFFVPKELLPPKKQIHPLYFSSTMLSNSSRKQACILVPPSFSTYTPTPPQIYELGKCSIKMRVKHHEKQVETIVYNDALTSKSDFLTEPTISPQHIDEFNLKDETSLSECDEEEHNVLSFNDLFPFNVIYLDDSKSDKDNDDIKIDVKQSSRGNVMNTDVGAYARRYQYGISWGMDTAYRLLVQFLGFYFESN</sequence>
<organism evidence="1">
    <name type="scientific">Tanacetum cinerariifolium</name>
    <name type="common">Dalmatian daisy</name>
    <name type="synonym">Chrysanthemum cinerariifolium</name>
    <dbReference type="NCBI Taxonomy" id="118510"/>
    <lineage>
        <taxon>Eukaryota</taxon>
        <taxon>Viridiplantae</taxon>
        <taxon>Streptophyta</taxon>
        <taxon>Embryophyta</taxon>
        <taxon>Tracheophyta</taxon>
        <taxon>Spermatophyta</taxon>
        <taxon>Magnoliopsida</taxon>
        <taxon>eudicotyledons</taxon>
        <taxon>Gunneridae</taxon>
        <taxon>Pentapetalae</taxon>
        <taxon>asterids</taxon>
        <taxon>campanulids</taxon>
        <taxon>Asterales</taxon>
        <taxon>Asteraceae</taxon>
        <taxon>Asteroideae</taxon>
        <taxon>Anthemideae</taxon>
        <taxon>Anthemidinae</taxon>
        <taxon>Tanacetum</taxon>
    </lineage>
</organism>
<gene>
    <name evidence="1" type="ORF">Tci_051326</name>
</gene>